<dbReference type="EMBL" id="CAXDID020000025">
    <property type="protein sequence ID" value="CAL5990693.1"/>
    <property type="molecule type" value="Genomic_DNA"/>
</dbReference>
<keyword evidence="1" id="KW-0472">Membrane</keyword>
<evidence type="ECO:0000313" key="5">
    <source>
        <dbReference type="EMBL" id="CAL6050071.1"/>
    </source>
</evidence>
<feature type="transmembrane region" description="Helical" evidence="1">
    <location>
        <begin position="42"/>
        <end position="64"/>
    </location>
</feature>
<sequence length="105" mass="11807">MEKSEISQLIKCSESLSSLSISETPLQSYNTLPGFYQNKKQLSIFTCFSITFLIISVIALYFAITCKSSVQTLLIFACVLLVNISAFCVFSSVVWCFKQKHSQIE</sequence>
<reference evidence="3" key="1">
    <citation type="submission" date="2023-06" db="EMBL/GenBank/DDBJ databases">
        <authorList>
            <person name="Kurt Z."/>
        </authorList>
    </citation>
    <scope>NUCLEOTIDE SEQUENCE</scope>
</reference>
<keyword evidence="1" id="KW-1133">Transmembrane helix</keyword>
<feature type="transmembrane region" description="Helical" evidence="1">
    <location>
        <begin position="70"/>
        <end position="97"/>
    </location>
</feature>
<dbReference type="EMBL" id="CATOUU010000654">
    <property type="protein sequence ID" value="CAI9938386.1"/>
    <property type="molecule type" value="Genomic_DNA"/>
</dbReference>
<name>A0AA86UCR3_9EUKA</name>
<evidence type="ECO:0000313" key="4">
    <source>
        <dbReference type="EMBL" id="CAL5990693.1"/>
    </source>
</evidence>
<reference evidence="4 6" key="2">
    <citation type="submission" date="2024-07" db="EMBL/GenBank/DDBJ databases">
        <authorList>
            <person name="Akdeniz Z."/>
        </authorList>
    </citation>
    <scope>NUCLEOTIDE SEQUENCE [LARGE SCALE GENOMIC DNA]</scope>
</reference>
<organism evidence="3">
    <name type="scientific">Hexamita inflata</name>
    <dbReference type="NCBI Taxonomy" id="28002"/>
    <lineage>
        <taxon>Eukaryota</taxon>
        <taxon>Metamonada</taxon>
        <taxon>Diplomonadida</taxon>
        <taxon>Hexamitidae</taxon>
        <taxon>Hexamitinae</taxon>
        <taxon>Hexamita</taxon>
    </lineage>
</organism>
<evidence type="ECO:0000313" key="6">
    <source>
        <dbReference type="Proteomes" id="UP001642409"/>
    </source>
</evidence>
<evidence type="ECO:0000256" key="1">
    <source>
        <dbReference type="SAM" id="Phobius"/>
    </source>
</evidence>
<comment type="caution">
    <text evidence="3">The sequence shown here is derived from an EMBL/GenBank/DDBJ whole genome shotgun (WGS) entry which is preliminary data.</text>
</comment>
<gene>
    <name evidence="4" type="ORF">HINF_LOCUS11525</name>
    <name evidence="2" type="ORF">HINF_LOCUS26031</name>
    <name evidence="3" type="ORF">HINF_LOCUS34666</name>
    <name evidence="5" type="ORF">HINF_LOCUS43711</name>
</gene>
<protein>
    <submittedName>
        <fullName evidence="4">Hypothetical_protein</fullName>
    </submittedName>
</protein>
<keyword evidence="1" id="KW-0812">Transmembrane</keyword>
<dbReference type="EMBL" id="CATOUU010000772">
    <property type="protein sequence ID" value="CAI9947021.1"/>
    <property type="molecule type" value="Genomic_DNA"/>
</dbReference>
<dbReference type="EMBL" id="CAXDID020000183">
    <property type="protein sequence ID" value="CAL6050071.1"/>
    <property type="molecule type" value="Genomic_DNA"/>
</dbReference>
<evidence type="ECO:0000313" key="3">
    <source>
        <dbReference type="EMBL" id="CAI9947021.1"/>
    </source>
</evidence>
<evidence type="ECO:0000313" key="2">
    <source>
        <dbReference type="EMBL" id="CAI9938386.1"/>
    </source>
</evidence>
<dbReference type="Proteomes" id="UP001642409">
    <property type="component" value="Unassembled WGS sequence"/>
</dbReference>
<dbReference type="AlphaFoldDB" id="A0AA86UCR3"/>
<accession>A0AA86UCR3</accession>
<proteinExistence type="predicted"/>
<keyword evidence="6" id="KW-1185">Reference proteome</keyword>